<dbReference type="PANTHER" id="PTHR43304">
    <property type="entry name" value="PHYTOCHROME-LIKE PROTEIN CPH1"/>
    <property type="match status" value="1"/>
</dbReference>
<comment type="catalytic activity">
    <reaction evidence="1">
        <text>ATP + protein L-histidine = ADP + protein N-phospho-L-histidine.</text>
        <dbReference type="EC" id="2.7.13.3"/>
    </reaction>
</comment>
<protein>
    <recommendedName>
        <fullName evidence="2">histidine kinase</fullName>
        <ecNumber evidence="2">2.7.13.3</ecNumber>
    </recommendedName>
</protein>
<dbReference type="SUPFAM" id="SSF55785">
    <property type="entry name" value="PYP-like sensor domain (PAS domain)"/>
    <property type="match status" value="1"/>
</dbReference>
<dbReference type="InterPro" id="IPR035965">
    <property type="entry name" value="PAS-like_dom_sf"/>
</dbReference>
<dbReference type="GO" id="GO:0000155">
    <property type="term" value="F:phosphorelay sensor kinase activity"/>
    <property type="evidence" value="ECO:0007669"/>
    <property type="project" value="InterPro"/>
</dbReference>
<evidence type="ECO:0000256" key="5">
    <source>
        <dbReference type="ARBA" id="ARBA00022777"/>
    </source>
</evidence>
<dbReference type="PROSITE" id="PS50109">
    <property type="entry name" value="HIS_KIN"/>
    <property type="match status" value="1"/>
</dbReference>
<sequence>MHTEEKFTDKSDLNLEYFFELSPDLMCVAGFDGYFKKVNPSFINTLGYTEAELFAKPISEFIVQADRAITKSKRENLLKSNLLTHFENRYQHKNGAIIWLSWSSIALQNEQVVYAVAKDVTVKKNIEIERNRLLQTLNETNKDLKHFNYSSSHDLRSPLSNLLALHQLLDDSAIENPEVAEYIALLKLSTQNLNEIISSYMEKWIKKDRLILDLIEIKFDDVLNKTKNAINELIRKDQVIFLTDFSEAPSVVYSPDYLQSIFLNIITNAIKYARSGVSPIIRISSKKSGNNVQLIFSDNGIGIDLEKAGENLFKLHQRFNPSAEIDGKGIGLYLVYNHVTSLGGTIDVSSQLNVGTTFIITFKVRKQI</sequence>
<dbReference type="SMART" id="SM00388">
    <property type="entry name" value="HisKA"/>
    <property type="match status" value="1"/>
</dbReference>
<dbReference type="PRINTS" id="PR00344">
    <property type="entry name" value="BCTRLSENSOR"/>
</dbReference>
<evidence type="ECO:0000256" key="3">
    <source>
        <dbReference type="ARBA" id="ARBA00022553"/>
    </source>
</evidence>
<evidence type="ECO:0000259" key="6">
    <source>
        <dbReference type="PROSITE" id="PS50109"/>
    </source>
</evidence>
<evidence type="ECO:0000259" key="7">
    <source>
        <dbReference type="PROSITE" id="PS50112"/>
    </source>
</evidence>
<proteinExistence type="predicted"/>
<evidence type="ECO:0000313" key="9">
    <source>
        <dbReference type="Proteomes" id="UP000289238"/>
    </source>
</evidence>
<dbReference type="RefSeq" id="WP_128756666.1">
    <property type="nucleotide sequence ID" value="NZ_QOVM01000001.1"/>
</dbReference>
<dbReference type="Pfam" id="PF02518">
    <property type="entry name" value="HATPase_c"/>
    <property type="match status" value="1"/>
</dbReference>
<dbReference type="Pfam" id="PF00512">
    <property type="entry name" value="HisKA"/>
    <property type="match status" value="1"/>
</dbReference>
<evidence type="ECO:0000256" key="4">
    <source>
        <dbReference type="ARBA" id="ARBA00022679"/>
    </source>
</evidence>
<dbReference type="NCBIfam" id="TIGR00229">
    <property type="entry name" value="sensory_box"/>
    <property type="match status" value="1"/>
</dbReference>
<organism evidence="8 9">
    <name type="scientific">Leeuwenhoekiella aequorea</name>
    <dbReference type="NCBI Taxonomy" id="283736"/>
    <lineage>
        <taxon>Bacteria</taxon>
        <taxon>Pseudomonadati</taxon>
        <taxon>Bacteroidota</taxon>
        <taxon>Flavobacteriia</taxon>
        <taxon>Flavobacteriales</taxon>
        <taxon>Flavobacteriaceae</taxon>
        <taxon>Leeuwenhoekiella</taxon>
    </lineage>
</organism>
<keyword evidence="5" id="KW-0418">Kinase</keyword>
<dbReference type="SMART" id="SM00387">
    <property type="entry name" value="HATPase_c"/>
    <property type="match status" value="1"/>
</dbReference>
<dbReference type="SMART" id="SM00091">
    <property type="entry name" value="PAS"/>
    <property type="match status" value="1"/>
</dbReference>
<dbReference type="CDD" id="cd00082">
    <property type="entry name" value="HisKA"/>
    <property type="match status" value="1"/>
</dbReference>
<dbReference type="InterPro" id="IPR013655">
    <property type="entry name" value="PAS_fold_3"/>
</dbReference>
<dbReference type="EC" id="2.7.13.3" evidence="2"/>
<keyword evidence="3" id="KW-0597">Phosphoprotein</keyword>
<dbReference type="SUPFAM" id="SSF55874">
    <property type="entry name" value="ATPase domain of HSP90 chaperone/DNA topoisomerase II/histidine kinase"/>
    <property type="match status" value="1"/>
</dbReference>
<accession>A0A4Q0PEH2</accession>
<evidence type="ECO:0000256" key="1">
    <source>
        <dbReference type="ARBA" id="ARBA00000085"/>
    </source>
</evidence>
<dbReference type="PANTHER" id="PTHR43304:SF1">
    <property type="entry name" value="PAC DOMAIN-CONTAINING PROTEIN"/>
    <property type="match status" value="1"/>
</dbReference>
<dbReference type="SUPFAM" id="SSF47384">
    <property type="entry name" value="Homodimeric domain of signal transducing histidine kinase"/>
    <property type="match status" value="1"/>
</dbReference>
<evidence type="ECO:0000256" key="2">
    <source>
        <dbReference type="ARBA" id="ARBA00012438"/>
    </source>
</evidence>
<dbReference type="EMBL" id="QOVM01000001">
    <property type="protein sequence ID" value="RXG24958.1"/>
    <property type="molecule type" value="Genomic_DNA"/>
</dbReference>
<dbReference type="CDD" id="cd00130">
    <property type="entry name" value="PAS"/>
    <property type="match status" value="1"/>
</dbReference>
<dbReference type="OrthoDB" id="5522855at2"/>
<keyword evidence="4" id="KW-0808">Transferase</keyword>
<gene>
    <name evidence="8" type="ORF">DSM00_754</name>
</gene>
<feature type="domain" description="PAS" evidence="7">
    <location>
        <begin position="11"/>
        <end position="81"/>
    </location>
</feature>
<name>A0A4Q0PEH2_9FLAO</name>
<dbReference type="InterPro" id="IPR004358">
    <property type="entry name" value="Sig_transdc_His_kin-like_C"/>
</dbReference>
<dbReference type="Gene3D" id="1.10.287.130">
    <property type="match status" value="1"/>
</dbReference>
<dbReference type="Gene3D" id="3.30.565.10">
    <property type="entry name" value="Histidine kinase-like ATPase, C-terminal domain"/>
    <property type="match status" value="1"/>
</dbReference>
<dbReference type="InterPro" id="IPR003661">
    <property type="entry name" value="HisK_dim/P_dom"/>
</dbReference>
<dbReference type="InterPro" id="IPR052162">
    <property type="entry name" value="Sensor_kinase/Photoreceptor"/>
</dbReference>
<dbReference type="PROSITE" id="PS50112">
    <property type="entry name" value="PAS"/>
    <property type="match status" value="1"/>
</dbReference>
<evidence type="ECO:0000313" key="8">
    <source>
        <dbReference type="EMBL" id="RXG24958.1"/>
    </source>
</evidence>
<feature type="domain" description="Histidine kinase" evidence="6">
    <location>
        <begin position="150"/>
        <end position="366"/>
    </location>
</feature>
<reference evidence="8 9" key="1">
    <citation type="submission" date="2018-07" db="EMBL/GenBank/DDBJ databases">
        <title>Leeuwenhoekiella genomics.</title>
        <authorList>
            <person name="Tahon G."/>
            <person name="Willems A."/>
        </authorList>
    </citation>
    <scope>NUCLEOTIDE SEQUENCE [LARGE SCALE GENOMIC DNA]</scope>
    <source>
        <strain evidence="8 9">LMG 22550</strain>
    </source>
</reference>
<dbReference type="Gene3D" id="3.30.450.20">
    <property type="entry name" value="PAS domain"/>
    <property type="match status" value="1"/>
</dbReference>
<dbReference type="Pfam" id="PF08447">
    <property type="entry name" value="PAS_3"/>
    <property type="match status" value="1"/>
</dbReference>
<dbReference type="AlphaFoldDB" id="A0A4Q0PEH2"/>
<keyword evidence="9" id="KW-1185">Reference proteome</keyword>
<dbReference type="InterPro" id="IPR000014">
    <property type="entry name" value="PAS"/>
</dbReference>
<dbReference type="InterPro" id="IPR003594">
    <property type="entry name" value="HATPase_dom"/>
</dbReference>
<dbReference type="InterPro" id="IPR005467">
    <property type="entry name" value="His_kinase_dom"/>
</dbReference>
<dbReference type="InterPro" id="IPR036097">
    <property type="entry name" value="HisK_dim/P_sf"/>
</dbReference>
<dbReference type="Proteomes" id="UP000289238">
    <property type="component" value="Unassembled WGS sequence"/>
</dbReference>
<dbReference type="InterPro" id="IPR036890">
    <property type="entry name" value="HATPase_C_sf"/>
</dbReference>
<comment type="caution">
    <text evidence="8">The sequence shown here is derived from an EMBL/GenBank/DDBJ whole genome shotgun (WGS) entry which is preliminary data.</text>
</comment>